<sequence>MQAASRESYYAARAALGSPSIEAGEQILAFADLLAREPRLRRALADPSRKGDERAELARNLLAGKVSDAAIGPIGALAAGRWSAPSELLEATERLGVDALLAAAQSSGDLVEAEDELFRFGQIVSGDPKLTAVVGDSSVDPARRVVVVRELLEGKTKPVTVKLAELAVRGFGGRNFAAGLTRLVELVAERREAEIAFVTVAEPIDEASENRLASSLANIYGRQVSLKIIVNPAVLGGMSVRVGSDLYDGTVARRLADVRNALASR</sequence>
<keyword evidence="3 7" id="KW-0375">Hydrogen ion transport</keyword>
<protein>
    <recommendedName>
        <fullName evidence="7">ATP synthase subunit delta</fullName>
    </recommendedName>
    <alternativeName>
        <fullName evidence="7">ATP synthase F(1) sector subunit delta</fullName>
    </alternativeName>
    <alternativeName>
        <fullName evidence="7">F-type ATPase subunit delta</fullName>
        <shortName evidence="7">F-ATPase subunit delta</shortName>
    </alternativeName>
</protein>
<evidence type="ECO:0000313" key="8">
    <source>
        <dbReference type="EMBL" id="GIH11413.1"/>
    </source>
</evidence>
<name>A0A8J3VMS6_9ACTN</name>
<comment type="function">
    <text evidence="7">F(1)F(0) ATP synthase produces ATP from ADP in the presence of a proton or sodium gradient. F-type ATPases consist of two structural domains, F(1) containing the extramembraneous catalytic core and F(0) containing the membrane proton channel, linked together by a central stalk and a peripheral stalk. During catalysis, ATP synthesis in the catalytic domain of F(1) is coupled via a rotary mechanism of the central stalk subunits to proton translocation.</text>
</comment>
<keyword evidence="2 7" id="KW-0813">Transport</keyword>
<organism evidence="8 9">
    <name type="scientific">Rhizocola hellebori</name>
    <dbReference type="NCBI Taxonomy" id="1392758"/>
    <lineage>
        <taxon>Bacteria</taxon>
        <taxon>Bacillati</taxon>
        <taxon>Actinomycetota</taxon>
        <taxon>Actinomycetes</taxon>
        <taxon>Micromonosporales</taxon>
        <taxon>Micromonosporaceae</taxon>
        <taxon>Rhizocola</taxon>
    </lineage>
</organism>
<dbReference type="HAMAP" id="MF_01416">
    <property type="entry name" value="ATP_synth_delta_bact"/>
    <property type="match status" value="1"/>
</dbReference>
<keyword evidence="6 7" id="KW-0066">ATP synthesis</keyword>
<keyword evidence="7" id="KW-1003">Cell membrane</keyword>
<keyword evidence="7" id="KW-0139">CF(1)</keyword>
<dbReference type="GO" id="GO:0046933">
    <property type="term" value="F:proton-transporting ATP synthase activity, rotational mechanism"/>
    <property type="evidence" value="ECO:0007669"/>
    <property type="project" value="UniProtKB-UniRule"/>
</dbReference>
<dbReference type="Proteomes" id="UP000612899">
    <property type="component" value="Unassembled WGS sequence"/>
</dbReference>
<evidence type="ECO:0000256" key="7">
    <source>
        <dbReference type="HAMAP-Rule" id="MF_01416"/>
    </source>
</evidence>
<keyword evidence="9" id="KW-1185">Reference proteome</keyword>
<evidence type="ECO:0000256" key="3">
    <source>
        <dbReference type="ARBA" id="ARBA00022781"/>
    </source>
</evidence>
<dbReference type="AlphaFoldDB" id="A0A8J3VMS6"/>
<dbReference type="InterPro" id="IPR000711">
    <property type="entry name" value="ATPase_OSCP/dsu"/>
</dbReference>
<keyword evidence="4 7" id="KW-0406">Ion transport</keyword>
<gene>
    <name evidence="7 8" type="primary">atpH</name>
    <name evidence="8" type="ORF">Rhe02_94800</name>
</gene>
<evidence type="ECO:0000256" key="1">
    <source>
        <dbReference type="ARBA" id="ARBA00004370"/>
    </source>
</evidence>
<keyword evidence="5 7" id="KW-0472">Membrane</keyword>
<accession>A0A8J3VMS6</accession>
<dbReference type="NCBIfam" id="NF009967">
    <property type="entry name" value="PRK13430.1"/>
    <property type="match status" value="1"/>
</dbReference>
<proteinExistence type="inferred from homology"/>
<dbReference type="EMBL" id="BONY01000132">
    <property type="protein sequence ID" value="GIH11413.1"/>
    <property type="molecule type" value="Genomic_DNA"/>
</dbReference>
<comment type="function">
    <text evidence="7">This protein is part of the stalk that links CF(0) to CF(1). It either transmits conformational changes from CF(0) to CF(1) or is implicated in proton conduction.</text>
</comment>
<dbReference type="RefSeq" id="WP_203915132.1">
    <property type="nucleotide sequence ID" value="NZ_BONY01000132.1"/>
</dbReference>
<dbReference type="GO" id="GO:0005886">
    <property type="term" value="C:plasma membrane"/>
    <property type="evidence" value="ECO:0007669"/>
    <property type="project" value="UniProtKB-SubCell"/>
</dbReference>
<reference evidence="8" key="1">
    <citation type="submission" date="2021-01" db="EMBL/GenBank/DDBJ databases">
        <title>Whole genome shotgun sequence of Rhizocola hellebori NBRC 109834.</title>
        <authorList>
            <person name="Komaki H."/>
            <person name="Tamura T."/>
        </authorList>
    </citation>
    <scope>NUCLEOTIDE SEQUENCE</scope>
    <source>
        <strain evidence="8">NBRC 109834</strain>
    </source>
</reference>
<dbReference type="GO" id="GO:0045259">
    <property type="term" value="C:proton-transporting ATP synthase complex"/>
    <property type="evidence" value="ECO:0007669"/>
    <property type="project" value="UniProtKB-KW"/>
</dbReference>
<evidence type="ECO:0000256" key="6">
    <source>
        <dbReference type="ARBA" id="ARBA00023310"/>
    </source>
</evidence>
<comment type="caution">
    <text evidence="8">The sequence shown here is derived from an EMBL/GenBank/DDBJ whole genome shotgun (WGS) entry which is preliminary data.</text>
</comment>
<evidence type="ECO:0000256" key="5">
    <source>
        <dbReference type="ARBA" id="ARBA00023136"/>
    </source>
</evidence>
<comment type="subcellular location">
    <subcellularLocation>
        <location evidence="7">Cell membrane</location>
        <topology evidence="7">Peripheral membrane protein</topology>
    </subcellularLocation>
    <subcellularLocation>
        <location evidence="1">Membrane</location>
    </subcellularLocation>
</comment>
<evidence type="ECO:0000313" key="9">
    <source>
        <dbReference type="Proteomes" id="UP000612899"/>
    </source>
</evidence>
<dbReference type="Pfam" id="PF00213">
    <property type="entry name" value="OSCP"/>
    <property type="match status" value="1"/>
</dbReference>
<dbReference type="PANTHER" id="PTHR11910">
    <property type="entry name" value="ATP SYNTHASE DELTA CHAIN"/>
    <property type="match status" value="1"/>
</dbReference>
<evidence type="ECO:0000256" key="4">
    <source>
        <dbReference type="ARBA" id="ARBA00023065"/>
    </source>
</evidence>
<evidence type="ECO:0000256" key="2">
    <source>
        <dbReference type="ARBA" id="ARBA00022448"/>
    </source>
</evidence>
<comment type="similarity">
    <text evidence="7">Belongs to the ATPase delta chain family.</text>
</comment>